<feature type="region of interest" description="Disordered" evidence="1">
    <location>
        <begin position="18"/>
        <end position="71"/>
    </location>
</feature>
<feature type="compositionally biased region" description="Gly residues" evidence="1">
    <location>
        <begin position="21"/>
        <end position="39"/>
    </location>
</feature>
<dbReference type="Proteomes" id="UP001597192">
    <property type="component" value="Unassembled WGS sequence"/>
</dbReference>
<accession>A0ABW4CM51</accession>
<evidence type="ECO:0000256" key="1">
    <source>
        <dbReference type="SAM" id="MobiDB-lite"/>
    </source>
</evidence>
<sequence>MKKNLILHAPLKLNLQMFAEGGDGGSDDGVGAVGVGQNGQQGTSGDDDKGNDSANKPSESAGEATAKANPNAVSFASQAELDALVASKINDAKNQWQTDAQKQKAYEDMTPAEKQTYDLKQTQDALAQEKLKTLTLTNKATLSARLATDKLPGNLIEMFGDVLGQDEKAIDAAYTKVSGIFRDAVKAGVDQRLSASAGAPGATNNGASESAGEATAKARNAEPNVGKKNPWAIHG</sequence>
<comment type="caution">
    <text evidence="2">The sequence shown here is derived from an EMBL/GenBank/DDBJ whole genome shotgun (WGS) entry which is preliminary data.</text>
</comment>
<name>A0ABW4CM51_9LACO</name>
<evidence type="ECO:0000313" key="3">
    <source>
        <dbReference type="Proteomes" id="UP001597192"/>
    </source>
</evidence>
<dbReference type="InterPro" id="IPR025580">
    <property type="entry name" value="Gp46"/>
</dbReference>
<proteinExistence type="predicted"/>
<reference evidence="3" key="1">
    <citation type="journal article" date="2019" name="Int. J. Syst. Evol. Microbiol.">
        <title>The Global Catalogue of Microorganisms (GCM) 10K type strain sequencing project: providing services to taxonomists for standard genome sequencing and annotation.</title>
        <authorList>
            <consortium name="The Broad Institute Genomics Platform"/>
            <consortium name="The Broad Institute Genome Sequencing Center for Infectious Disease"/>
            <person name="Wu L."/>
            <person name="Ma J."/>
        </authorList>
    </citation>
    <scope>NUCLEOTIDE SEQUENCE [LARGE SCALE GENOMIC DNA]</scope>
    <source>
        <strain evidence="3">CCM 8947</strain>
    </source>
</reference>
<gene>
    <name evidence="2" type="ORF">ACFQ47_00685</name>
</gene>
<feature type="region of interest" description="Disordered" evidence="1">
    <location>
        <begin position="195"/>
        <end position="235"/>
    </location>
</feature>
<protein>
    <submittedName>
        <fullName evidence="2">DUF4355 domain-containing protein</fullName>
    </submittedName>
</protein>
<keyword evidence="3" id="KW-1185">Reference proteome</keyword>
<dbReference type="RefSeq" id="WP_125697295.1">
    <property type="nucleotide sequence ID" value="NZ_JBHTOG010000003.1"/>
</dbReference>
<dbReference type="Pfam" id="PF14265">
    <property type="entry name" value="DUF4355"/>
    <property type="match status" value="1"/>
</dbReference>
<organism evidence="2 3">
    <name type="scientific">Lacticaseibacillus yichunensis</name>
    <dbReference type="NCBI Taxonomy" id="2486015"/>
    <lineage>
        <taxon>Bacteria</taxon>
        <taxon>Bacillati</taxon>
        <taxon>Bacillota</taxon>
        <taxon>Bacilli</taxon>
        <taxon>Lactobacillales</taxon>
        <taxon>Lactobacillaceae</taxon>
        <taxon>Lacticaseibacillus</taxon>
    </lineage>
</organism>
<dbReference type="EMBL" id="JBHTOG010000003">
    <property type="protein sequence ID" value="MFD1431224.1"/>
    <property type="molecule type" value="Genomic_DNA"/>
</dbReference>
<evidence type="ECO:0000313" key="2">
    <source>
        <dbReference type="EMBL" id="MFD1431224.1"/>
    </source>
</evidence>